<sequence>MLRFSLSNNKASRAFELIHCDLCDKYNTESHNDAHYFLTIVDDYTKALWVYLLKEKSETFTHLINFYKMVQTQF</sequence>
<protein>
    <submittedName>
        <fullName evidence="1">Retrovirus-related Pol polyprotein from transposon TNT 1-94</fullName>
    </submittedName>
</protein>
<evidence type="ECO:0000313" key="2">
    <source>
        <dbReference type="Proteomes" id="UP000075243"/>
    </source>
</evidence>
<accession>A0A151U055</accession>
<proteinExistence type="predicted"/>
<dbReference type="Gramene" id="C.cajan_05110.t">
    <property type="protein sequence ID" value="C.cajan_05110.t.cds1"/>
    <property type="gene ID" value="C.cajan_05110"/>
</dbReference>
<dbReference type="InterPro" id="IPR036397">
    <property type="entry name" value="RNaseH_sf"/>
</dbReference>
<dbReference type="PANTHER" id="PTHR42648">
    <property type="entry name" value="TRANSPOSASE, PUTATIVE-RELATED"/>
    <property type="match status" value="1"/>
</dbReference>
<dbReference type="Gene3D" id="3.30.420.10">
    <property type="entry name" value="Ribonuclease H-like superfamily/Ribonuclease H"/>
    <property type="match status" value="1"/>
</dbReference>
<dbReference type="InterPro" id="IPR012337">
    <property type="entry name" value="RNaseH-like_sf"/>
</dbReference>
<evidence type="ECO:0000313" key="1">
    <source>
        <dbReference type="EMBL" id="KYP72641.1"/>
    </source>
</evidence>
<dbReference type="InterPro" id="IPR039537">
    <property type="entry name" value="Retrotran_Ty1/copia-like"/>
</dbReference>
<dbReference type="Proteomes" id="UP000075243">
    <property type="component" value="Chromosome 2"/>
</dbReference>
<organism evidence="1 2">
    <name type="scientific">Cajanus cajan</name>
    <name type="common">Pigeon pea</name>
    <name type="synonym">Cajanus indicus</name>
    <dbReference type="NCBI Taxonomy" id="3821"/>
    <lineage>
        <taxon>Eukaryota</taxon>
        <taxon>Viridiplantae</taxon>
        <taxon>Streptophyta</taxon>
        <taxon>Embryophyta</taxon>
        <taxon>Tracheophyta</taxon>
        <taxon>Spermatophyta</taxon>
        <taxon>Magnoliopsida</taxon>
        <taxon>eudicotyledons</taxon>
        <taxon>Gunneridae</taxon>
        <taxon>Pentapetalae</taxon>
        <taxon>rosids</taxon>
        <taxon>fabids</taxon>
        <taxon>Fabales</taxon>
        <taxon>Fabaceae</taxon>
        <taxon>Papilionoideae</taxon>
        <taxon>50 kb inversion clade</taxon>
        <taxon>NPAAA clade</taxon>
        <taxon>indigoferoid/millettioid clade</taxon>
        <taxon>Phaseoleae</taxon>
        <taxon>Cajanus</taxon>
    </lineage>
</organism>
<keyword evidence="2" id="KW-1185">Reference proteome</keyword>
<gene>
    <name evidence="1" type="ORF">KK1_005239</name>
</gene>
<name>A0A151U055_CAJCA</name>
<dbReference type="GO" id="GO:0003676">
    <property type="term" value="F:nucleic acid binding"/>
    <property type="evidence" value="ECO:0007669"/>
    <property type="project" value="InterPro"/>
</dbReference>
<reference evidence="1 2" key="1">
    <citation type="journal article" date="2012" name="Nat. Biotechnol.">
        <title>Draft genome sequence of pigeonpea (Cajanus cajan), an orphan legume crop of resource-poor farmers.</title>
        <authorList>
            <person name="Varshney R.K."/>
            <person name="Chen W."/>
            <person name="Li Y."/>
            <person name="Bharti A.K."/>
            <person name="Saxena R.K."/>
            <person name="Schlueter J.A."/>
            <person name="Donoghue M.T."/>
            <person name="Azam S."/>
            <person name="Fan G."/>
            <person name="Whaley A.M."/>
            <person name="Farmer A.D."/>
            <person name="Sheridan J."/>
            <person name="Iwata A."/>
            <person name="Tuteja R."/>
            <person name="Penmetsa R.V."/>
            <person name="Wu W."/>
            <person name="Upadhyaya H.D."/>
            <person name="Yang S.P."/>
            <person name="Shah T."/>
            <person name="Saxena K.B."/>
            <person name="Michael T."/>
            <person name="McCombie W.R."/>
            <person name="Yang B."/>
            <person name="Zhang G."/>
            <person name="Yang H."/>
            <person name="Wang J."/>
            <person name="Spillane C."/>
            <person name="Cook D.R."/>
            <person name="May G.D."/>
            <person name="Xu X."/>
            <person name="Jackson S.A."/>
        </authorList>
    </citation>
    <scope>NUCLEOTIDE SEQUENCE [LARGE SCALE GENOMIC DNA]</scope>
    <source>
        <strain evidence="2">cv. Asha</strain>
    </source>
</reference>
<dbReference type="PANTHER" id="PTHR42648:SF31">
    <property type="entry name" value="RNA-DIRECTED DNA POLYMERASE"/>
    <property type="match status" value="1"/>
</dbReference>
<dbReference type="SUPFAM" id="SSF53098">
    <property type="entry name" value="Ribonuclease H-like"/>
    <property type="match status" value="1"/>
</dbReference>
<dbReference type="AlphaFoldDB" id="A0A151U055"/>
<dbReference type="EMBL" id="CM003604">
    <property type="protein sequence ID" value="KYP72641.1"/>
    <property type="molecule type" value="Genomic_DNA"/>
</dbReference>